<evidence type="ECO:0000313" key="7">
    <source>
        <dbReference type="Proteomes" id="UP000216533"/>
    </source>
</evidence>
<dbReference type="GO" id="GO:0003677">
    <property type="term" value="F:DNA binding"/>
    <property type="evidence" value="ECO:0007669"/>
    <property type="project" value="UniProtKB-KW"/>
</dbReference>
<keyword evidence="2" id="KW-0238">DNA-binding</keyword>
<dbReference type="InterPro" id="IPR009057">
    <property type="entry name" value="Homeodomain-like_sf"/>
</dbReference>
<dbReference type="Gene3D" id="1.10.10.10">
    <property type="entry name" value="Winged helix-like DNA-binding domain superfamily/Winged helix DNA-binding domain"/>
    <property type="match status" value="1"/>
</dbReference>
<dbReference type="InterPro" id="IPR036388">
    <property type="entry name" value="WH-like_DNA-bd_sf"/>
</dbReference>
<feature type="domain" description="SIS" evidence="5">
    <location>
        <begin position="114"/>
        <end position="254"/>
    </location>
</feature>
<evidence type="ECO:0000256" key="1">
    <source>
        <dbReference type="ARBA" id="ARBA00023015"/>
    </source>
</evidence>
<dbReference type="InterPro" id="IPR035472">
    <property type="entry name" value="RpiR-like_SIS"/>
</dbReference>
<accession>A0A255EBF3</accession>
<dbReference type="CDD" id="cd05013">
    <property type="entry name" value="SIS_RpiR"/>
    <property type="match status" value="1"/>
</dbReference>
<evidence type="ECO:0000259" key="4">
    <source>
        <dbReference type="PROSITE" id="PS51071"/>
    </source>
</evidence>
<dbReference type="InterPro" id="IPR046348">
    <property type="entry name" value="SIS_dom_sf"/>
</dbReference>
<dbReference type="GO" id="GO:0097367">
    <property type="term" value="F:carbohydrate derivative binding"/>
    <property type="evidence" value="ECO:0007669"/>
    <property type="project" value="InterPro"/>
</dbReference>
<dbReference type="AlphaFoldDB" id="A0A255EBF3"/>
<dbReference type="SUPFAM" id="SSF53697">
    <property type="entry name" value="SIS domain"/>
    <property type="match status" value="1"/>
</dbReference>
<evidence type="ECO:0000256" key="3">
    <source>
        <dbReference type="ARBA" id="ARBA00023163"/>
    </source>
</evidence>
<reference evidence="6 7" key="1">
    <citation type="submission" date="2017-07" db="EMBL/GenBank/DDBJ databases">
        <title>Draft whole genome sequences of clinical Proprionibacteriaceae strains.</title>
        <authorList>
            <person name="Bernier A.-M."/>
            <person name="Bernard K."/>
            <person name="Domingo M.-C."/>
        </authorList>
    </citation>
    <scope>NUCLEOTIDE SEQUENCE [LARGE SCALE GENOMIC DNA]</scope>
    <source>
        <strain evidence="6 7">NML 160184</strain>
    </source>
</reference>
<dbReference type="InterPro" id="IPR047640">
    <property type="entry name" value="RpiR-like"/>
</dbReference>
<name>A0A255EBF3_9ACTN</name>
<dbReference type="PANTHER" id="PTHR30514:SF1">
    <property type="entry name" value="HTH-TYPE TRANSCRIPTIONAL REGULATOR HEXR-RELATED"/>
    <property type="match status" value="1"/>
</dbReference>
<evidence type="ECO:0000313" key="6">
    <source>
        <dbReference type="EMBL" id="OYN88897.1"/>
    </source>
</evidence>
<sequence>MVRIADVILDDPERAVGLSIADLATAAGTSQATVVRLARQVGFSGYRDFRFALRGDLEFARGRRVLFAGEDTDIGADLSPTDNLAETVRKVALADTQAVADTAARIDLGVLARVVDAVAQARQIVTFGVGASAFAAMDLQQKLARIGRAATSYVDAHQGLPAVALLGNEDVAIGISDSGRTIDVVDALTIAGDRGATTVAITNASRSALTEAADHTLLTAAQESTFRSGATASRIAQLSLVDIVFVGVAQRHYDSARESLSLTRRAVQDRRI</sequence>
<evidence type="ECO:0000259" key="5">
    <source>
        <dbReference type="PROSITE" id="PS51464"/>
    </source>
</evidence>
<proteinExistence type="predicted"/>
<dbReference type="InterPro" id="IPR001347">
    <property type="entry name" value="SIS_dom"/>
</dbReference>
<dbReference type="SUPFAM" id="SSF46689">
    <property type="entry name" value="Homeodomain-like"/>
    <property type="match status" value="1"/>
</dbReference>
<dbReference type="PROSITE" id="PS51464">
    <property type="entry name" value="SIS"/>
    <property type="match status" value="1"/>
</dbReference>
<keyword evidence="1" id="KW-0805">Transcription regulation</keyword>
<dbReference type="PROSITE" id="PS51071">
    <property type="entry name" value="HTH_RPIR"/>
    <property type="match status" value="1"/>
</dbReference>
<dbReference type="GO" id="GO:0003700">
    <property type="term" value="F:DNA-binding transcription factor activity"/>
    <property type="evidence" value="ECO:0007669"/>
    <property type="project" value="InterPro"/>
</dbReference>
<organism evidence="6 7">
    <name type="scientific">Parenemella sanctibonifatiensis</name>
    <dbReference type="NCBI Taxonomy" id="2016505"/>
    <lineage>
        <taxon>Bacteria</taxon>
        <taxon>Bacillati</taxon>
        <taxon>Actinomycetota</taxon>
        <taxon>Actinomycetes</taxon>
        <taxon>Propionibacteriales</taxon>
        <taxon>Propionibacteriaceae</taxon>
        <taxon>Parenemella</taxon>
    </lineage>
</organism>
<dbReference type="EMBL" id="NMVI01000011">
    <property type="protein sequence ID" value="OYN88897.1"/>
    <property type="molecule type" value="Genomic_DNA"/>
</dbReference>
<dbReference type="Proteomes" id="UP000216533">
    <property type="component" value="Unassembled WGS sequence"/>
</dbReference>
<comment type="caution">
    <text evidence="6">The sequence shown here is derived from an EMBL/GenBank/DDBJ whole genome shotgun (WGS) entry which is preliminary data.</text>
</comment>
<protein>
    <submittedName>
        <fullName evidence="6">Transcriptional regulator</fullName>
    </submittedName>
</protein>
<gene>
    <name evidence="6" type="ORF">CGZ92_03735</name>
</gene>
<feature type="domain" description="HTH rpiR-type" evidence="4">
    <location>
        <begin position="1"/>
        <end position="60"/>
    </location>
</feature>
<dbReference type="InterPro" id="IPR000281">
    <property type="entry name" value="HTH_RpiR"/>
</dbReference>
<dbReference type="PANTHER" id="PTHR30514">
    <property type="entry name" value="GLUCOKINASE"/>
    <property type="match status" value="1"/>
</dbReference>
<dbReference type="Gene3D" id="3.40.50.10490">
    <property type="entry name" value="Glucose-6-phosphate isomerase like protein, domain 1"/>
    <property type="match status" value="1"/>
</dbReference>
<dbReference type="GO" id="GO:1901135">
    <property type="term" value="P:carbohydrate derivative metabolic process"/>
    <property type="evidence" value="ECO:0007669"/>
    <property type="project" value="InterPro"/>
</dbReference>
<keyword evidence="3" id="KW-0804">Transcription</keyword>
<evidence type="ECO:0000256" key="2">
    <source>
        <dbReference type="ARBA" id="ARBA00023125"/>
    </source>
</evidence>
<dbReference type="Pfam" id="PF01418">
    <property type="entry name" value="HTH_6"/>
    <property type="match status" value="1"/>
</dbReference>
<dbReference type="Pfam" id="PF01380">
    <property type="entry name" value="SIS"/>
    <property type="match status" value="1"/>
</dbReference>